<proteinExistence type="inferred from homology"/>
<evidence type="ECO:0000313" key="8">
    <source>
        <dbReference type="EMBL" id="TWD15944.1"/>
    </source>
</evidence>
<dbReference type="SUPFAM" id="SSF47203">
    <property type="entry name" value="Acyl-CoA dehydrogenase C-terminal domain-like"/>
    <property type="match status" value="1"/>
</dbReference>
<evidence type="ECO:0000256" key="2">
    <source>
        <dbReference type="ARBA" id="ARBA00009347"/>
    </source>
</evidence>
<dbReference type="AlphaFoldDB" id="A0A560WEG7"/>
<dbReference type="PANTHER" id="PTHR43884:SF20">
    <property type="entry name" value="ACYL-COA DEHYDROGENASE FADE28"/>
    <property type="match status" value="1"/>
</dbReference>
<dbReference type="GO" id="GO:0050660">
    <property type="term" value="F:flavin adenine dinucleotide binding"/>
    <property type="evidence" value="ECO:0007669"/>
    <property type="project" value="InterPro"/>
</dbReference>
<dbReference type="Pfam" id="PF02771">
    <property type="entry name" value="Acyl-CoA_dh_N"/>
    <property type="match status" value="1"/>
</dbReference>
<dbReference type="Pfam" id="PF00441">
    <property type="entry name" value="Acyl-CoA_dh_1"/>
    <property type="match status" value="1"/>
</dbReference>
<evidence type="ECO:0000259" key="7">
    <source>
        <dbReference type="Pfam" id="PF02771"/>
    </source>
</evidence>
<evidence type="ECO:0000259" key="6">
    <source>
        <dbReference type="Pfam" id="PF00441"/>
    </source>
</evidence>
<protein>
    <recommendedName>
        <fullName evidence="10">Acyl-CoA dehydrogenase</fullName>
    </recommendedName>
</protein>
<dbReference type="CDD" id="cd00567">
    <property type="entry name" value="ACAD"/>
    <property type="match status" value="1"/>
</dbReference>
<dbReference type="PANTHER" id="PTHR43884">
    <property type="entry name" value="ACYL-COA DEHYDROGENASE"/>
    <property type="match status" value="1"/>
</dbReference>
<comment type="cofactor">
    <cofactor evidence="1">
        <name>FAD</name>
        <dbReference type="ChEBI" id="CHEBI:57692"/>
    </cofactor>
</comment>
<keyword evidence="4" id="KW-0274">FAD</keyword>
<organism evidence="8 9">
    <name type="scientific">Marihabitans asiaticum</name>
    <dbReference type="NCBI Taxonomy" id="415218"/>
    <lineage>
        <taxon>Bacteria</taxon>
        <taxon>Bacillati</taxon>
        <taxon>Actinomycetota</taxon>
        <taxon>Actinomycetes</taxon>
        <taxon>Micrococcales</taxon>
        <taxon>Intrasporangiaceae</taxon>
        <taxon>Marihabitans</taxon>
    </lineage>
</organism>
<feature type="domain" description="Acyl-CoA dehydrogenase/oxidase C-terminal" evidence="6">
    <location>
        <begin position="212"/>
        <end position="334"/>
    </location>
</feature>
<dbReference type="GO" id="GO:0003995">
    <property type="term" value="F:acyl-CoA dehydrogenase activity"/>
    <property type="evidence" value="ECO:0007669"/>
    <property type="project" value="TreeGrafter"/>
</dbReference>
<dbReference type="InterPro" id="IPR036250">
    <property type="entry name" value="AcylCo_DH-like_C"/>
</dbReference>
<evidence type="ECO:0008006" key="10">
    <source>
        <dbReference type="Google" id="ProtNLM"/>
    </source>
</evidence>
<gene>
    <name evidence="8" type="ORF">FB557_1484</name>
</gene>
<keyword evidence="9" id="KW-1185">Reference proteome</keyword>
<evidence type="ECO:0000256" key="1">
    <source>
        <dbReference type="ARBA" id="ARBA00001974"/>
    </source>
</evidence>
<name>A0A560WEG7_9MICO</name>
<evidence type="ECO:0000256" key="3">
    <source>
        <dbReference type="ARBA" id="ARBA00022630"/>
    </source>
</evidence>
<dbReference type="Gene3D" id="1.10.540.10">
    <property type="entry name" value="Acyl-CoA dehydrogenase/oxidase, N-terminal domain"/>
    <property type="match status" value="1"/>
</dbReference>
<evidence type="ECO:0000256" key="5">
    <source>
        <dbReference type="ARBA" id="ARBA00023002"/>
    </source>
</evidence>
<evidence type="ECO:0000313" key="9">
    <source>
        <dbReference type="Proteomes" id="UP000315628"/>
    </source>
</evidence>
<feature type="domain" description="Acyl-CoA dehydrogenase/oxidase N-terminal" evidence="7">
    <location>
        <begin position="6"/>
        <end position="116"/>
    </location>
</feature>
<sequence length="362" mass="37273">MDLNITDEQKALTEAVSGVLARHGNPASNSGVSAEPAAHDPKVWEALVEVGVPALPWSEEDGGVGAGFAELTVAAAEVGKSRIHLPLAETVVAGAIITRTAPDSLRRELIGALAEGSALPVPALDEPMRAWSPTAPTVRAEGSGESWTLTGTKAPVRFAQDATHVVVSADTGSGTGLFLVTDVQAKGESLTFEGTSATLLADGEQAEQALAEALALGGAVLCGEALGAMEEALGRTTEYLRTRKQFGMPLAAFQALTHRAADMYAELELARSAALFAAMVADDDPVDVDAIARCRSVVDRAGKLVGEEAIQMHGGVGVTAEYAVGHLTARLTQIARTWGTPDDRVGELAAAVGGHESISLLG</sequence>
<dbReference type="InterPro" id="IPR009075">
    <property type="entry name" value="AcylCo_DH/oxidase_C"/>
</dbReference>
<keyword evidence="5" id="KW-0560">Oxidoreductase</keyword>
<comment type="similarity">
    <text evidence="2">Belongs to the acyl-CoA dehydrogenase family.</text>
</comment>
<dbReference type="Gene3D" id="1.20.140.10">
    <property type="entry name" value="Butyryl-CoA Dehydrogenase, subunit A, domain 3"/>
    <property type="match status" value="1"/>
</dbReference>
<dbReference type="Gene3D" id="2.40.110.10">
    <property type="entry name" value="Butyryl-CoA Dehydrogenase, subunit A, domain 2"/>
    <property type="match status" value="1"/>
</dbReference>
<dbReference type="RefSeq" id="WP_144856940.1">
    <property type="nucleotide sequence ID" value="NZ_BAAAYT010000001.1"/>
</dbReference>
<dbReference type="InterPro" id="IPR009100">
    <property type="entry name" value="AcylCoA_DH/oxidase_NM_dom_sf"/>
</dbReference>
<dbReference type="SUPFAM" id="SSF56645">
    <property type="entry name" value="Acyl-CoA dehydrogenase NM domain-like"/>
    <property type="match status" value="1"/>
</dbReference>
<dbReference type="Proteomes" id="UP000315628">
    <property type="component" value="Unassembled WGS sequence"/>
</dbReference>
<accession>A0A560WEG7</accession>
<dbReference type="OrthoDB" id="7328575at2"/>
<comment type="caution">
    <text evidence="8">The sequence shown here is derived from an EMBL/GenBank/DDBJ whole genome shotgun (WGS) entry which is preliminary data.</text>
</comment>
<evidence type="ECO:0000256" key="4">
    <source>
        <dbReference type="ARBA" id="ARBA00022827"/>
    </source>
</evidence>
<dbReference type="InterPro" id="IPR013786">
    <property type="entry name" value="AcylCoA_DH/ox_N"/>
</dbReference>
<dbReference type="InterPro" id="IPR037069">
    <property type="entry name" value="AcylCoA_DH/ox_N_sf"/>
</dbReference>
<dbReference type="InterPro" id="IPR046373">
    <property type="entry name" value="Acyl-CoA_Oxase/DH_mid-dom_sf"/>
</dbReference>
<reference evidence="8 9" key="1">
    <citation type="submission" date="2019-06" db="EMBL/GenBank/DDBJ databases">
        <title>Sequencing the genomes of 1000 actinobacteria strains.</title>
        <authorList>
            <person name="Klenk H.-P."/>
        </authorList>
    </citation>
    <scope>NUCLEOTIDE SEQUENCE [LARGE SCALE GENOMIC DNA]</scope>
    <source>
        <strain evidence="8 9">DSM 18935</strain>
    </source>
</reference>
<keyword evidence="3" id="KW-0285">Flavoprotein</keyword>
<dbReference type="EMBL" id="VIUW01000002">
    <property type="protein sequence ID" value="TWD15944.1"/>
    <property type="molecule type" value="Genomic_DNA"/>
</dbReference>